<dbReference type="PROSITE" id="PS50089">
    <property type="entry name" value="ZF_RING_2"/>
    <property type="match status" value="1"/>
</dbReference>
<dbReference type="Proteomes" id="UP001177140">
    <property type="component" value="Unassembled WGS sequence"/>
</dbReference>
<evidence type="ECO:0000256" key="10">
    <source>
        <dbReference type="ARBA" id="ARBA00022833"/>
    </source>
</evidence>
<evidence type="ECO:0000256" key="12">
    <source>
        <dbReference type="ARBA" id="ARBA00023136"/>
    </source>
</evidence>
<name>A0AA42B1R7_PAPNU</name>
<keyword evidence="11 14" id="KW-1133">Transmembrane helix</keyword>
<protein>
    <recommendedName>
        <fullName evidence="4">RING-type E3 ubiquitin transferase</fullName>
        <ecNumber evidence="4">2.3.2.27</ecNumber>
    </recommendedName>
</protein>
<dbReference type="PANTHER" id="PTHR46913:SF19">
    <property type="entry name" value="RING-TYPE E3 UBIQUITIN TRANSFERASE"/>
    <property type="match status" value="1"/>
</dbReference>
<evidence type="ECO:0000256" key="14">
    <source>
        <dbReference type="SAM" id="Phobius"/>
    </source>
</evidence>
<evidence type="ECO:0000256" key="13">
    <source>
        <dbReference type="PROSITE-ProRule" id="PRU00175"/>
    </source>
</evidence>
<dbReference type="Pfam" id="PF13639">
    <property type="entry name" value="zf-RING_2"/>
    <property type="match status" value="1"/>
</dbReference>
<gene>
    <name evidence="16" type="ORF">MKW94_002528</name>
</gene>
<dbReference type="PANTHER" id="PTHR46913">
    <property type="entry name" value="RING-H2 FINGER PROTEIN ATL16"/>
    <property type="match status" value="1"/>
</dbReference>
<dbReference type="Gene3D" id="3.30.40.10">
    <property type="entry name" value="Zinc/RING finger domain, C3HC4 (zinc finger)"/>
    <property type="match status" value="1"/>
</dbReference>
<keyword evidence="5" id="KW-0808">Transferase</keyword>
<evidence type="ECO:0000256" key="8">
    <source>
        <dbReference type="ARBA" id="ARBA00022771"/>
    </source>
</evidence>
<feature type="domain" description="RING-type" evidence="15">
    <location>
        <begin position="169"/>
        <end position="211"/>
    </location>
</feature>
<dbReference type="InterPro" id="IPR013083">
    <property type="entry name" value="Znf_RING/FYVE/PHD"/>
</dbReference>
<dbReference type="GO" id="GO:0061630">
    <property type="term" value="F:ubiquitin protein ligase activity"/>
    <property type="evidence" value="ECO:0007669"/>
    <property type="project" value="UniProtKB-EC"/>
</dbReference>
<dbReference type="GO" id="GO:0016020">
    <property type="term" value="C:membrane"/>
    <property type="evidence" value="ECO:0007669"/>
    <property type="project" value="UniProtKB-SubCell"/>
</dbReference>
<evidence type="ECO:0000256" key="1">
    <source>
        <dbReference type="ARBA" id="ARBA00000900"/>
    </source>
</evidence>
<dbReference type="FunFam" id="3.30.40.10:FF:000233">
    <property type="entry name" value="RING-H2 finger protein ATL54"/>
    <property type="match status" value="1"/>
</dbReference>
<dbReference type="InterPro" id="IPR044600">
    <property type="entry name" value="ATL1/ATL16-like"/>
</dbReference>
<keyword evidence="7" id="KW-0479">Metal-binding</keyword>
<feature type="transmembrane region" description="Helical" evidence="14">
    <location>
        <begin position="68"/>
        <end position="96"/>
    </location>
</feature>
<dbReference type="InterPro" id="IPR001841">
    <property type="entry name" value="Znf_RING"/>
</dbReference>
<organism evidence="16 17">
    <name type="scientific">Papaver nudicaule</name>
    <name type="common">Iceland poppy</name>
    <dbReference type="NCBI Taxonomy" id="74823"/>
    <lineage>
        <taxon>Eukaryota</taxon>
        <taxon>Viridiplantae</taxon>
        <taxon>Streptophyta</taxon>
        <taxon>Embryophyta</taxon>
        <taxon>Tracheophyta</taxon>
        <taxon>Spermatophyta</taxon>
        <taxon>Magnoliopsida</taxon>
        <taxon>Ranunculales</taxon>
        <taxon>Papaveraceae</taxon>
        <taxon>Papaveroideae</taxon>
        <taxon>Papaver</taxon>
    </lineage>
</organism>
<keyword evidence="6 14" id="KW-0812">Transmembrane</keyword>
<evidence type="ECO:0000259" key="15">
    <source>
        <dbReference type="PROSITE" id="PS50089"/>
    </source>
</evidence>
<evidence type="ECO:0000256" key="6">
    <source>
        <dbReference type="ARBA" id="ARBA00022692"/>
    </source>
</evidence>
<accession>A0AA42B1R7</accession>
<evidence type="ECO:0000256" key="2">
    <source>
        <dbReference type="ARBA" id="ARBA00004167"/>
    </source>
</evidence>
<evidence type="ECO:0000313" key="16">
    <source>
        <dbReference type="EMBL" id="MCL7048252.1"/>
    </source>
</evidence>
<evidence type="ECO:0000256" key="3">
    <source>
        <dbReference type="ARBA" id="ARBA00004906"/>
    </source>
</evidence>
<evidence type="ECO:0000256" key="9">
    <source>
        <dbReference type="ARBA" id="ARBA00022786"/>
    </source>
</evidence>
<dbReference type="EMBL" id="JAJJMA010302467">
    <property type="protein sequence ID" value="MCL7048252.1"/>
    <property type="molecule type" value="Genomic_DNA"/>
</dbReference>
<keyword evidence="10" id="KW-0862">Zinc</keyword>
<evidence type="ECO:0000256" key="7">
    <source>
        <dbReference type="ARBA" id="ARBA00022723"/>
    </source>
</evidence>
<reference evidence="16" key="1">
    <citation type="submission" date="2022-03" db="EMBL/GenBank/DDBJ databases">
        <title>A functionally conserved STORR gene fusion in Papaver species that diverged 16.8 million years ago.</title>
        <authorList>
            <person name="Catania T."/>
        </authorList>
    </citation>
    <scope>NUCLEOTIDE SEQUENCE</scope>
    <source>
        <strain evidence="16">S-191538</strain>
    </source>
</reference>
<keyword evidence="12 14" id="KW-0472">Membrane</keyword>
<dbReference type="AlphaFoldDB" id="A0AA42B1R7"/>
<dbReference type="CDD" id="cd16461">
    <property type="entry name" value="RING-H2_EL5-like"/>
    <property type="match status" value="1"/>
</dbReference>
<dbReference type="EC" id="2.3.2.27" evidence="4"/>
<evidence type="ECO:0000256" key="11">
    <source>
        <dbReference type="ARBA" id="ARBA00022989"/>
    </source>
</evidence>
<sequence>MGLNDRRILFKPYEGNISLPPCLNCFPYCPESCYQPPDYPSFDEFIPPVSSIFPPAPPLPSSPLLSPFLIVLIAILGSFFLVMSIYTILVCVKCCWNNNRRRRRRNTPQQDQDPDHNNMLEEFMDENHGPVIDHPIWYITTVGLEQAIINGISVCKYKKGEGLVEGTDCSVCLSEFEEGETLRLLPKCSHAFHIPCIDTWLRNHKNCPLCRAPIVSSQAVGVSNAIVPIPEEDLDVVEETRVEIPESSSGVEMERIEDSVVSDVRIRIEEEIELQEVRRDVDLVKEGEDSAIRNCETRVVSDLGENHGSIVNAVQPVRRSVSMDFSSMFCFTMANSFRVDLEVNPQLQPVKSNNSELAIVPKNTNPGVLGLVGSSSKGRALQSRPVSMKRSFSSGAKLFIPRHNHNRSSILPL</sequence>
<keyword evidence="9" id="KW-0833">Ubl conjugation pathway</keyword>
<dbReference type="GO" id="GO:0016567">
    <property type="term" value="P:protein ubiquitination"/>
    <property type="evidence" value="ECO:0007669"/>
    <property type="project" value="InterPro"/>
</dbReference>
<keyword evidence="17" id="KW-1185">Reference proteome</keyword>
<comment type="caution">
    <text evidence="16">The sequence shown here is derived from an EMBL/GenBank/DDBJ whole genome shotgun (WGS) entry which is preliminary data.</text>
</comment>
<dbReference type="SUPFAM" id="SSF57850">
    <property type="entry name" value="RING/U-box"/>
    <property type="match status" value="1"/>
</dbReference>
<comment type="subcellular location">
    <subcellularLocation>
        <location evidence="2">Membrane</location>
        <topology evidence="2">Single-pass membrane protein</topology>
    </subcellularLocation>
</comment>
<evidence type="ECO:0000256" key="5">
    <source>
        <dbReference type="ARBA" id="ARBA00022679"/>
    </source>
</evidence>
<keyword evidence="8 13" id="KW-0863">Zinc-finger</keyword>
<evidence type="ECO:0000256" key="4">
    <source>
        <dbReference type="ARBA" id="ARBA00012483"/>
    </source>
</evidence>
<dbReference type="SMART" id="SM00184">
    <property type="entry name" value="RING"/>
    <property type="match status" value="1"/>
</dbReference>
<evidence type="ECO:0000313" key="17">
    <source>
        <dbReference type="Proteomes" id="UP001177140"/>
    </source>
</evidence>
<dbReference type="GO" id="GO:0008270">
    <property type="term" value="F:zinc ion binding"/>
    <property type="evidence" value="ECO:0007669"/>
    <property type="project" value="UniProtKB-KW"/>
</dbReference>
<proteinExistence type="predicted"/>
<comment type="pathway">
    <text evidence="3">Protein modification; protein ubiquitination.</text>
</comment>
<comment type="catalytic activity">
    <reaction evidence="1">
        <text>S-ubiquitinyl-[E2 ubiquitin-conjugating enzyme]-L-cysteine + [acceptor protein]-L-lysine = [E2 ubiquitin-conjugating enzyme]-L-cysteine + N(6)-ubiquitinyl-[acceptor protein]-L-lysine.</text>
        <dbReference type="EC" id="2.3.2.27"/>
    </reaction>
</comment>